<dbReference type="PROSITE" id="PS51186">
    <property type="entry name" value="GNAT"/>
    <property type="match status" value="1"/>
</dbReference>
<evidence type="ECO:0000313" key="4">
    <source>
        <dbReference type="EMBL" id="AXK34545.1"/>
    </source>
</evidence>
<keyword evidence="5" id="KW-1185">Reference proteome</keyword>
<evidence type="ECO:0000256" key="1">
    <source>
        <dbReference type="ARBA" id="ARBA00022679"/>
    </source>
</evidence>
<name>A0A345XSC9_9ACTN</name>
<keyword evidence="2" id="KW-0012">Acyltransferase</keyword>
<dbReference type="Proteomes" id="UP000254425">
    <property type="component" value="Chromosome"/>
</dbReference>
<dbReference type="EMBL" id="CP031320">
    <property type="protein sequence ID" value="AXK34545.1"/>
    <property type="molecule type" value="Genomic_DNA"/>
</dbReference>
<dbReference type="PANTHER" id="PTHR43072:SF23">
    <property type="entry name" value="UPF0039 PROTEIN C11D3.02C"/>
    <property type="match status" value="1"/>
</dbReference>
<dbReference type="PANTHER" id="PTHR43072">
    <property type="entry name" value="N-ACETYLTRANSFERASE"/>
    <property type="match status" value="1"/>
</dbReference>
<dbReference type="CDD" id="cd04301">
    <property type="entry name" value="NAT_SF"/>
    <property type="match status" value="1"/>
</dbReference>
<sequence length="184" mass="20190">MTPDTPGPDAPPRPAPYDIVVGDETDLPGIVDILNYTAAHSDANFAVRPTSVADRRDWFSRFGPSGPYRLLVARRGGRVAGFACSQRYRDHEAFSETVEVSISLDADSRGRGVGSMLYGALFDHLADEAVHVALAGIAVPNEASVALHRKFGFTEVGVFREYAVKNDRYLSSLWMQRLLRRPPA</sequence>
<dbReference type="Pfam" id="PF00583">
    <property type="entry name" value="Acetyltransf_1"/>
    <property type="match status" value="1"/>
</dbReference>
<proteinExistence type="predicted"/>
<protein>
    <submittedName>
        <fullName evidence="4">N-acetyltransferase</fullName>
    </submittedName>
</protein>
<reference evidence="4 5" key="1">
    <citation type="submission" date="2018-07" db="EMBL/GenBank/DDBJ databases">
        <title>Draft genome of the type strain Streptomyces armeniacus ATCC 15676.</title>
        <authorList>
            <person name="Labana P."/>
            <person name="Gosse J.T."/>
            <person name="Boddy C.N."/>
        </authorList>
    </citation>
    <scope>NUCLEOTIDE SEQUENCE [LARGE SCALE GENOMIC DNA]</scope>
    <source>
        <strain evidence="4 5">ATCC 15676</strain>
    </source>
</reference>
<feature type="domain" description="N-acetyltransferase" evidence="3">
    <location>
        <begin position="17"/>
        <end position="180"/>
    </location>
</feature>
<evidence type="ECO:0000313" key="5">
    <source>
        <dbReference type="Proteomes" id="UP000254425"/>
    </source>
</evidence>
<keyword evidence="1 4" id="KW-0808">Transferase</keyword>
<dbReference type="InterPro" id="IPR000182">
    <property type="entry name" value="GNAT_dom"/>
</dbReference>
<accession>A0A345XSC9</accession>
<organism evidence="4 5">
    <name type="scientific">Streptomyces armeniacus</name>
    <dbReference type="NCBI Taxonomy" id="83291"/>
    <lineage>
        <taxon>Bacteria</taxon>
        <taxon>Bacillati</taxon>
        <taxon>Actinomycetota</taxon>
        <taxon>Actinomycetes</taxon>
        <taxon>Kitasatosporales</taxon>
        <taxon>Streptomycetaceae</taxon>
        <taxon>Streptomyces</taxon>
    </lineage>
</organism>
<dbReference type="KEGG" id="sarm:DVA86_19720"/>
<gene>
    <name evidence="4" type="ORF">DVA86_19720</name>
</gene>
<evidence type="ECO:0000259" key="3">
    <source>
        <dbReference type="PROSITE" id="PS51186"/>
    </source>
</evidence>
<dbReference type="GO" id="GO:0016747">
    <property type="term" value="F:acyltransferase activity, transferring groups other than amino-acyl groups"/>
    <property type="evidence" value="ECO:0007669"/>
    <property type="project" value="InterPro"/>
</dbReference>
<dbReference type="AlphaFoldDB" id="A0A345XSC9"/>
<dbReference type="InterPro" id="IPR016181">
    <property type="entry name" value="Acyl_CoA_acyltransferase"/>
</dbReference>
<dbReference type="Gene3D" id="3.40.630.30">
    <property type="match status" value="1"/>
</dbReference>
<dbReference type="SUPFAM" id="SSF55729">
    <property type="entry name" value="Acyl-CoA N-acyltransferases (Nat)"/>
    <property type="match status" value="1"/>
</dbReference>
<evidence type="ECO:0000256" key="2">
    <source>
        <dbReference type="ARBA" id="ARBA00023315"/>
    </source>
</evidence>